<feature type="region of interest" description="Disordered" evidence="1">
    <location>
        <begin position="219"/>
        <end position="258"/>
    </location>
</feature>
<sequence length="284" mass="30934">MKSSPLYLLALTPLCHAFSLDTQTEFWNYTTTSLADTTSQKCKNAYSAQIDCDPLLAALVKKYISNVEESCSYPKDAALAITDSSDSDLWNPDFKTVPVETIANLVLYTLMRSCAKEDGENCYVTQSAVYSPDYACKWDCATALYWNTHKYPYYNWYFGMGEAVWIDDTTAIIPGNNILVQDWFDEDEKGWKKIVECGLDYKNGSAPFDIGITGLDKETTKPDKMASKSTTTATSGSSTATTTPKQTTGGVSSSPTSTGAAGIINMGKGGLFALAMAMLLGFSL</sequence>
<gene>
    <name evidence="3" type="ORF">FE257_013040</name>
</gene>
<feature type="signal peptide" evidence="2">
    <location>
        <begin position="1"/>
        <end position="17"/>
    </location>
</feature>
<protein>
    <submittedName>
        <fullName evidence="3">Uncharacterized protein</fullName>
    </submittedName>
</protein>
<evidence type="ECO:0000313" key="4">
    <source>
        <dbReference type="Proteomes" id="UP001194746"/>
    </source>
</evidence>
<feature type="compositionally biased region" description="Low complexity" evidence="1">
    <location>
        <begin position="227"/>
        <end position="258"/>
    </location>
</feature>
<proteinExistence type="predicted"/>
<dbReference type="Proteomes" id="UP001194746">
    <property type="component" value="Unassembled WGS sequence"/>
</dbReference>
<dbReference type="AlphaFoldDB" id="A0AAD4CFI2"/>
<name>A0AAD4CFI2_ASPNN</name>
<keyword evidence="4" id="KW-1185">Reference proteome</keyword>
<comment type="caution">
    <text evidence="3">The sequence shown here is derived from an EMBL/GenBank/DDBJ whole genome shotgun (WGS) entry which is preliminary data.</text>
</comment>
<accession>A0AAD4CFI2</accession>
<reference evidence="3" key="1">
    <citation type="journal article" date="2019" name="Beilstein J. Org. Chem.">
        <title>Nanangenines: drimane sesquiterpenoids as the dominant metabolite cohort of a novel Australian fungus, Aspergillus nanangensis.</title>
        <authorList>
            <person name="Lacey H.J."/>
            <person name="Gilchrist C.L.M."/>
            <person name="Crombie A."/>
            <person name="Kalaitzis J.A."/>
            <person name="Vuong D."/>
            <person name="Rutledge P.J."/>
            <person name="Turner P."/>
            <person name="Pitt J.I."/>
            <person name="Lacey E."/>
            <person name="Chooi Y.H."/>
            <person name="Piggott A.M."/>
        </authorList>
    </citation>
    <scope>NUCLEOTIDE SEQUENCE</scope>
    <source>
        <strain evidence="3">MST-FP2251</strain>
    </source>
</reference>
<feature type="chain" id="PRO_5042257680" evidence="2">
    <location>
        <begin position="18"/>
        <end position="284"/>
    </location>
</feature>
<dbReference type="EMBL" id="VCAU01000098">
    <property type="protein sequence ID" value="KAF9885323.1"/>
    <property type="molecule type" value="Genomic_DNA"/>
</dbReference>
<evidence type="ECO:0000313" key="3">
    <source>
        <dbReference type="EMBL" id="KAF9885323.1"/>
    </source>
</evidence>
<evidence type="ECO:0000256" key="2">
    <source>
        <dbReference type="SAM" id="SignalP"/>
    </source>
</evidence>
<reference evidence="3" key="2">
    <citation type="submission" date="2020-02" db="EMBL/GenBank/DDBJ databases">
        <authorList>
            <person name="Gilchrist C.L.M."/>
            <person name="Chooi Y.-H."/>
        </authorList>
    </citation>
    <scope>NUCLEOTIDE SEQUENCE</scope>
    <source>
        <strain evidence="3">MST-FP2251</strain>
    </source>
</reference>
<keyword evidence="2" id="KW-0732">Signal</keyword>
<evidence type="ECO:0000256" key="1">
    <source>
        <dbReference type="SAM" id="MobiDB-lite"/>
    </source>
</evidence>
<organism evidence="3 4">
    <name type="scientific">Aspergillus nanangensis</name>
    <dbReference type="NCBI Taxonomy" id="2582783"/>
    <lineage>
        <taxon>Eukaryota</taxon>
        <taxon>Fungi</taxon>
        <taxon>Dikarya</taxon>
        <taxon>Ascomycota</taxon>
        <taxon>Pezizomycotina</taxon>
        <taxon>Eurotiomycetes</taxon>
        <taxon>Eurotiomycetidae</taxon>
        <taxon>Eurotiales</taxon>
        <taxon>Aspergillaceae</taxon>
        <taxon>Aspergillus</taxon>
        <taxon>Aspergillus subgen. Circumdati</taxon>
    </lineage>
</organism>